<dbReference type="SUPFAM" id="SSF57850">
    <property type="entry name" value="RING/U-box"/>
    <property type="match status" value="2"/>
</dbReference>
<dbReference type="InterPro" id="IPR054694">
    <property type="entry name" value="Parkin-like_IBR"/>
</dbReference>
<dbReference type="PROSITE" id="PS50089">
    <property type="entry name" value="ZF_RING_2"/>
    <property type="match status" value="1"/>
</dbReference>
<dbReference type="CDD" id="cd20336">
    <property type="entry name" value="Rcat_RBR"/>
    <property type="match status" value="1"/>
</dbReference>
<feature type="domain" description="RING-type" evidence="20">
    <location>
        <begin position="1058"/>
        <end position="1102"/>
    </location>
</feature>
<feature type="transmembrane region" description="Helical" evidence="19">
    <location>
        <begin position="727"/>
        <end position="751"/>
    </location>
</feature>
<feature type="transmembrane region" description="Helical" evidence="19">
    <location>
        <begin position="822"/>
        <end position="845"/>
    </location>
</feature>
<dbReference type="Gene3D" id="1.20.1420.30">
    <property type="entry name" value="NCX, central ion-binding region"/>
    <property type="match status" value="1"/>
</dbReference>
<reference evidence="22" key="1">
    <citation type="submission" date="2021-06" db="EMBL/GenBank/DDBJ databases">
        <authorList>
            <person name="Kallberg Y."/>
            <person name="Tangrot J."/>
            <person name="Rosling A."/>
        </authorList>
    </citation>
    <scope>NUCLEOTIDE SEQUENCE</scope>
    <source>
        <strain evidence="22">AZ414A</strain>
    </source>
</reference>
<evidence type="ECO:0000256" key="7">
    <source>
        <dbReference type="ARBA" id="ARBA00022679"/>
    </source>
</evidence>
<name>A0A9N8ZGC0_9GLOM</name>
<keyword evidence="9" id="KW-0479">Metal-binding</keyword>
<keyword evidence="10" id="KW-0677">Repeat</keyword>
<dbReference type="InterPro" id="IPR001841">
    <property type="entry name" value="Znf_RING"/>
</dbReference>
<feature type="domain" description="RING-type" evidence="21">
    <location>
        <begin position="1054"/>
        <end position="1250"/>
    </location>
</feature>
<dbReference type="EMBL" id="CAJVPK010000322">
    <property type="protein sequence ID" value="CAG8494028.1"/>
    <property type="molecule type" value="Genomic_DNA"/>
</dbReference>
<feature type="transmembrane region" description="Helical" evidence="19">
    <location>
        <begin position="397"/>
        <end position="413"/>
    </location>
</feature>
<keyword evidence="13" id="KW-0862">Zinc</keyword>
<dbReference type="EC" id="2.3.2.31" evidence="5"/>
<feature type="transmembrane region" description="Helical" evidence="19">
    <location>
        <begin position="425"/>
        <end position="446"/>
    </location>
</feature>
<organism evidence="22 23">
    <name type="scientific">Diversispora eburnea</name>
    <dbReference type="NCBI Taxonomy" id="1213867"/>
    <lineage>
        <taxon>Eukaryota</taxon>
        <taxon>Fungi</taxon>
        <taxon>Fungi incertae sedis</taxon>
        <taxon>Mucoromycota</taxon>
        <taxon>Glomeromycotina</taxon>
        <taxon>Glomeromycetes</taxon>
        <taxon>Diversisporales</taxon>
        <taxon>Diversisporaceae</taxon>
        <taxon>Diversispora</taxon>
    </lineage>
</organism>
<dbReference type="InterPro" id="IPR004837">
    <property type="entry name" value="NaCa_Exmemb"/>
</dbReference>
<feature type="transmembrane region" description="Helical" evidence="19">
    <location>
        <begin position="489"/>
        <end position="510"/>
    </location>
</feature>
<evidence type="ECO:0000256" key="8">
    <source>
        <dbReference type="ARBA" id="ARBA00022692"/>
    </source>
</evidence>
<evidence type="ECO:0000256" key="1">
    <source>
        <dbReference type="ARBA" id="ARBA00001798"/>
    </source>
</evidence>
<feature type="compositionally biased region" description="Polar residues" evidence="18">
    <location>
        <begin position="52"/>
        <end position="67"/>
    </location>
</feature>
<feature type="region of interest" description="Disordered" evidence="18">
    <location>
        <begin position="661"/>
        <end position="684"/>
    </location>
</feature>
<feature type="transmembrane region" description="Helical" evidence="19">
    <location>
        <begin position="458"/>
        <end position="477"/>
    </location>
</feature>
<dbReference type="GO" id="GO:0008270">
    <property type="term" value="F:zinc ion binding"/>
    <property type="evidence" value="ECO:0007669"/>
    <property type="project" value="UniProtKB-KW"/>
</dbReference>
<dbReference type="GO" id="GO:0005774">
    <property type="term" value="C:vacuolar membrane"/>
    <property type="evidence" value="ECO:0007669"/>
    <property type="project" value="UniProtKB-ARBA"/>
</dbReference>
<dbReference type="SMART" id="SM00647">
    <property type="entry name" value="IBR"/>
    <property type="match status" value="1"/>
</dbReference>
<dbReference type="PANTHER" id="PTHR31503">
    <property type="entry name" value="VACUOLAR CALCIUM ION TRANSPORTER"/>
    <property type="match status" value="1"/>
</dbReference>
<feature type="region of interest" description="Disordered" evidence="18">
    <location>
        <begin position="1"/>
        <end position="172"/>
    </location>
</feature>
<dbReference type="InterPro" id="IPR005185">
    <property type="entry name" value="YccF"/>
</dbReference>
<feature type="transmembrane region" description="Helical" evidence="19">
    <location>
        <begin position="763"/>
        <end position="785"/>
    </location>
</feature>
<dbReference type="Pfam" id="PF22605">
    <property type="entry name" value="IBR_2"/>
    <property type="match status" value="1"/>
</dbReference>
<evidence type="ECO:0000256" key="10">
    <source>
        <dbReference type="ARBA" id="ARBA00022737"/>
    </source>
</evidence>
<feature type="compositionally biased region" description="Basic and acidic residues" evidence="18">
    <location>
        <begin position="290"/>
        <end position="302"/>
    </location>
</feature>
<dbReference type="Gene3D" id="1.20.120.1750">
    <property type="match status" value="1"/>
</dbReference>
<keyword evidence="6" id="KW-0813">Transport</keyword>
<evidence type="ECO:0000259" key="20">
    <source>
        <dbReference type="PROSITE" id="PS50089"/>
    </source>
</evidence>
<keyword evidence="16 19" id="KW-0472">Membrane</keyword>
<evidence type="ECO:0000256" key="12">
    <source>
        <dbReference type="ARBA" id="ARBA00022786"/>
    </source>
</evidence>
<feature type="region of interest" description="Disordered" evidence="18">
    <location>
        <begin position="289"/>
        <end position="308"/>
    </location>
</feature>
<feature type="transmembrane region" description="Helical" evidence="19">
    <location>
        <begin position="329"/>
        <end position="351"/>
    </location>
</feature>
<dbReference type="GO" id="GO:0015369">
    <property type="term" value="F:calcium:proton antiporter activity"/>
    <property type="evidence" value="ECO:0007669"/>
    <property type="project" value="TreeGrafter"/>
</dbReference>
<evidence type="ECO:0000313" key="23">
    <source>
        <dbReference type="Proteomes" id="UP000789706"/>
    </source>
</evidence>
<keyword evidence="23" id="KW-1185">Reference proteome</keyword>
<evidence type="ECO:0000256" key="3">
    <source>
        <dbReference type="ARBA" id="ARBA00004906"/>
    </source>
</evidence>
<evidence type="ECO:0000256" key="5">
    <source>
        <dbReference type="ARBA" id="ARBA00012251"/>
    </source>
</evidence>
<evidence type="ECO:0000256" key="6">
    <source>
        <dbReference type="ARBA" id="ARBA00022448"/>
    </source>
</evidence>
<protein>
    <recommendedName>
        <fullName evidence="5">RBR-type E3 ubiquitin transferase</fullName>
        <ecNumber evidence="5">2.3.2.31</ecNumber>
    </recommendedName>
</protein>
<dbReference type="GO" id="GO:0061630">
    <property type="term" value="F:ubiquitin protein ligase activity"/>
    <property type="evidence" value="ECO:0007669"/>
    <property type="project" value="UniProtKB-EC"/>
</dbReference>
<comment type="similarity">
    <text evidence="4">Belongs to the Ca(2+):cation antiporter (CaCA) (TC 2.A.19) family.</text>
</comment>
<evidence type="ECO:0000256" key="14">
    <source>
        <dbReference type="ARBA" id="ARBA00022989"/>
    </source>
</evidence>
<feature type="compositionally biased region" description="Acidic residues" evidence="18">
    <location>
        <begin position="158"/>
        <end position="168"/>
    </location>
</feature>
<dbReference type="InterPro" id="IPR004713">
    <property type="entry name" value="CaH_exchang"/>
</dbReference>
<feature type="transmembrane region" description="Helical" evidence="19">
    <location>
        <begin position="228"/>
        <end position="251"/>
    </location>
</feature>
<feature type="transmembrane region" description="Helical" evidence="19">
    <location>
        <begin position="797"/>
        <end position="816"/>
    </location>
</feature>
<dbReference type="Gene3D" id="3.30.40.10">
    <property type="entry name" value="Zinc/RING finger domain, C3HC4 (zinc finger)"/>
    <property type="match status" value="1"/>
</dbReference>
<evidence type="ECO:0000256" key="18">
    <source>
        <dbReference type="SAM" id="MobiDB-lite"/>
    </source>
</evidence>
<keyword evidence="8 19" id="KW-0812">Transmembrane</keyword>
<dbReference type="OrthoDB" id="16982at2759"/>
<dbReference type="InterPro" id="IPR013083">
    <property type="entry name" value="Znf_RING/FYVE/PHD"/>
</dbReference>
<dbReference type="Pfam" id="PF01699">
    <property type="entry name" value="Na_Ca_ex"/>
    <property type="match status" value="2"/>
</dbReference>
<feature type="compositionally biased region" description="Low complexity" evidence="18">
    <location>
        <begin position="11"/>
        <end position="44"/>
    </location>
</feature>
<dbReference type="GO" id="GO:0012505">
    <property type="term" value="C:endomembrane system"/>
    <property type="evidence" value="ECO:0007669"/>
    <property type="project" value="UniProtKB-SubCell"/>
</dbReference>
<feature type="transmembrane region" description="Helical" evidence="19">
    <location>
        <begin position="522"/>
        <end position="546"/>
    </location>
</feature>
<evidence type="ECO:0000259" key="21">
    <source>
        <dbReference type="PROSITE" id="PS51873"/>
    </source>
</evidence>
<gene>
    <name evidence="22" type="ORF">DEBURN_LOCUS4328</name>
</gene>
<dbReference type="InterPro" id="IPR017907">
    <property type="entry name" value="Znf_RING_CS"/>
</dbReference>
<evidence type="ECO:0000313" key="22">
    <source>
        <dbReference type="EMBL" id="CAG8494028.1"/>
    </source>
</evidence>
<feature type="transmembrane region" description="Helical" evidence="19">
    <location>
        <begin position="588"/>
        <end position="608"/>
    </location>
</feature>
<evidence type="ECO:0000256" key="17">
    <source>
        <dbReference type="PROSITE-ProRule" id="PRU00175"/>
    </source>
</evidence>
<dbReference type="PROSITE" id="PS51873">
    <property type="entry name" value="TRIAD"/>
    <property type="match status" value="1"/>
</dbReference>
<dbReference type="SUPFAM" id="SSF54495">
    <property type="entry name" value="UBC-like"/>
    <property type="match status" value="1"/>
</dbReference>
<dbReference type="GO" id="GO:0006874">
    <property type="term" value="P:intracellular calcium ion homeostasis"/>
    <property type="evidence" value="ECO:0007669"/>
    <property type="project" value="TreeGrafter"/>
</dbReference>
<comment type="subcellular location">
    <subcellularLocation>
        <location evidence="2">Endomembrane system</location>
        <topology evidence="2">Multi-pass membrane protein</topology>
    </subcellularLocation>
</comment>
<proteinExistence type="inferred from homology"/>
<dbReference type="InterPro" id="IPR044066">
    <property type="entry name" value="TRIAD_supradom"/>
</dbReference>
<evidence type="ECO:0000256" key="9">
    <source>
        <dbReference type="ARBA" id="ARBA00022723"/>
    </source>
</evidence>
<evidence type="ECO:0000256" key="15">
    <source>
        <dbReference type="ARBA" id="ARBA00023065"/>
    </source>
</evidence>
<evidence type="ECO:0000256" key="19">
    <source>
        <dbReference type="SAM" id="Phobius"/>
    </source>
</evidence>
<evidence type="ECO:0000256" key="4">
    <source>
        <dbReference type="ARBA" id="ARBA00008170"/>
    </source>
</evidence>
<dbReference type="Pfam" id="PF03733">
    <property type="entry name" value="YccF"/>
    <property type="match status" value="1"/>
</dbReference>
<dbReference type="PROSITE" id="PS00518">
    <property type="entry name" value="ZF_RING_1"/>
    <property type="match status" value="1"/>
</dbReference>
<keyword evidence="7" id="KW-0808">Transferase</keyword>
<evidence type="ECO:0000256" key="16">
    <source>
        <dbReference type="ARBA" id="ARBA00023136"/>
    </source>
</evidence>
<sequence>MSRDDNQDYFSNNPNISGPSNNFPRRTSISSVKSSESNESNPNSDLRGGQDASKNNTTDQELNNQGDYSKPIGKTPPHSMHSRSYRSRPTSSNGSLKGHSPSRRKSKSSYLEDEDDLLIDDTNDETDDSKKRNRRKTLRKRRSRKPSHNSASNIILDQDGDNNDTESSESEREVTLKDIQDAINNQHPFGLRLWKPALYKKSRTVTRNADSALHSIPTSQLYLYPGNIIWTILFGWWLALVSFIVSMFLLFTPYGGQHYSRVLRELSFYIFWPFGKYVERTGEWWEDEEDRTHENNNGDLHNDLTANGDYEEDRPLLGRRTSYGDFPPSFLLVSSLCWFGIFSIPMAKLTYKLTILLREQPLNLHFKSGSFSNLSKILLCTTEAIGFQYYKYTYEGINIIFIDLIPIVFFAIFDNFLFKMLSNEILFTFSLLSVIPLSYFIGMAVASISAQSSIGLGAVINATFGSIVEIILYAVALTEGRGKLTEGCIIGSFAATVLLMPGLSMVCSGLKRKEQRFNLKSAGVTSTMLIMAIIGALTPTLFYQIYAPYQLICKTRQCEVLTDSCQECEHTPLDPITTGVYKEHVKPLMYFSAAILVLSYLIGLWFSLRTHASLVWQTTHQHQGSTDNQDNQECQDHQTRQSLYKRLSPLQLLQQLLPLSSTTTTSHQNNPNTTTERPMSAPSQLSQLPTHNVQLPLPGPTLYSLIAEILVSNVDVIQSHFIVTEKFLGLTLFALVPSATEFVNAMAFALYGNIALSMEIGSAYALQICLLQIPAMVAFSAWYNYGKTDLAQIGHTFTWDAFVVVFSVFLLTYTYIEGKSNYFKGSILILSYLVLIAGFYCAPILQSIYNNDFKISNTIPKWYGIMISSGNNDDINNDNKINDINNNDPQFIQILFNIPLGYPSIPLEIKLINLFSNYINSNDFYELENILKDRAKELSSQEEPAMYEIIELTHKLFNWQINSYSPSRIINIQFNAENKLVENIEEECGIKMEIVKVRNYLRTNLWNIENSLYLIIKDIHEENIENIENIENNENYENNENNENNLNLENNENNEKICKICLDKCLKLTTFLPCNHIICDDCLIQYLSIKISENQIFLMNCPGGLKCRTLVDPNTIGRLLSIQLINKYYSCLHDSFIQLYKNPEIHKNKINTIKTFSWCINPRCHWPASCLDHETYLVTNHTVKISNKKSKSTLLEIYTKPCPKCRILISKNGGCMHMICGICNYQFCWGCLVEWTKRSHTTYFACDQVSNYDNNDSDDDYVDDNFGLTRFKVFDLDDIQNSPGQLQKKFKNGVIIHSTLMKQEQMKLMKTYDSSSNNNDSNISKLRIGIIKLLIELNYILKFSSIGLFNKSDKLEVKNGVEILQRLEFGLQKIMYCSVDHSSEDLVYRNSNYISISSSEGFVVYLSKNEFGTWSNGGYGFVYYAILKNGIKWYWNFNKQIKNIQICRTLPDF</sequence>
<keyword evidence="12" id="KW-0833">Ubl conjugation pathway</keyword>
<evidence type="ECO:0000256" key="11">
    <source>
        <dbReference type="ARBA" id="ARBA00022771"/>
    </source>
</evidence>
<dbReference type="Proteomes" id="UP000789706">
    <property type="component" value="Unassembled WGS sequence"/>
</dbReference>
<dbReference type="InterPro" id="IPR002867">
    <property type="entry name" value="IBR_dom"/>
</dbReference>
<accession>A0A9N8ZGC0</accession>
<keyword evidence="14 19" id="KW-1133">Transmembrane helix</keyword>
<comment type="catalytic activity">
    <reaction evidence="1">
        <text>[E2 ubiquitin-conjugating enzyme]-S-ubiquitinyl-L-cysteine + [acceptor protein]-L-lysine = [E2 ubiquitin-conjugating enzyme]-L-cysteine + [acceptor protein]-N(6)-ubiquitinyl-L-lysine.</text>
        <dbReference type="EC" id="2.3.2.31"/>
    </reaction>
</comment>
<keyword evidence="15" id="KW-0406">Ion transport</keyword>
<dbReference type="InterPro" id="IPR016135">
    <property type="entry name" value="UBQ-conjugating_enzyme/RWD"/>
</dbReference>
<evidence type="ECO:0000256" key="13">
    <source>
        <dbReference type="ARBA" id="ARBA00022833"/>
    </source>
</evidence>
<feature type="compositionally biased region" description="Polar residues" evidence="18">
    <location>
        <begin position="667"/>
        <end position="684"/>
    </location>
</feature>
<comment type="caution">
    <text evidence="22">The sequence shown here is derived from an EMBL/GenBank/DDBJ whole genome shotgun (WGS) entry which is preliminary data.</text>
</comment>
<dbReference type="Gene3D" id="3.10.110.10">
    <property type="entry name" value="Ubiquitin Conjugating Enzyme"/>
    <property type="match status" value="1"/>
</dbReference>
<comment type="pathway">
    <text evidence="3">Protein modification; protein ubiquitination.</text>
</comment>
<evidence type="ECO:0000256" key="2">
    <source>
        <dbReference type="ARBA" id="ARBA00004127"/>
    </source>
</evidence>
<dbReference type="InterPro" id="IPR044880">
    <property type="entry name" value="NCX_ion-bd_dom_sf"/>
</dbReference>
<dbReference type="PANTHER" id="PTHR31503:SF10">
    <property type="entry name" value="VNX1 PROTEIN"/>
    <property type="match status" value="1"/>
</dbReference>
<feature type="compositionally biased region" description="Acidic residues" evidence="18">
    <location>
        <begin position="111"/>
        <end position="127"/>
    </location>
</feature>
<keyword evidence="11 17" id="KW-0863">Zinc-finger</keyword>
<feature type="compositionally biased region" description="Basic residues" evidence="18">
    <location>
        <begin position="131"/>
        <end position="147"/>
    </location>
</feature>